<dbReference type="Proteomes" id="UP001634394">
    <property type="component" value="Unassembled WGS sequence"/>
</dbReference>
<accession>A0ABD3TYW8</accession>
<feature type="compositionally biased region" description="Basic and acidic residues" evidence="1">
    <location>
        <begin position="20"/>
        <end position="36"/>
    </location>
</feature>
<evidence type="ECO:0000313" key="3">
    <source>
        <dbReference type="Proteomes" id="UP001634394"/>
    </source>
</evidence>
<dbReference type="AlphaFoldDB" id="A0ABD3TYW8"/>
<protein>
    <submittedName>
        <fullName evidence="2">Uncharacterized protein</fullName>
    </submittedName>
</protein>
<keyword evidence="3" id="KW-1185">Reference proteome</keyword>
<sequence length="60" mass="6791">IDSDIEIAIDDNSGSDEDENAKKTGEEDENERRADHWIVNGRTHVDKRPYTGPAHNGFRP</sequence>
<gene>
    <name evidence="2" type="ORF">ACJMK2_019844</name>
</gene>
<feature type="non-terminal residue" evidence="2">
    <location>
        <position position="1"/>
    </location>
</feature>
<feature type="compositionally biased region" description="Acidic residues" evidence="1">
    <location>
        <begin position="1"/>
        <end position="19"/>
    </location>
</feature>
<comment type="caution">
    <text evidence="2">The sequence shown here is derived from an EMBL/GenBank/DDBJ whole genome shotgun (WGS) entry which is preliminary data.</text>
</comment>
<proteinExistence type="predicted"/>
<dbReference type="EMBL" id="JBJQND010000017">
    <property type="protein sequence ID" value="KAL3841741.1"/>
    <property type="molecule type" value="Genomic_DNA"/>
</dbReference>
<feature type="region of interest" description="Disordered" evidence="1">
    <location>
        <begin position="1"/>
        <end position="60"/>
    </location>
</feature>
<reference evidence="2 3" key="1">
    <citation type="submission" date="2024-11" db="EMBL/GenBank/DDBJ databases">
        <title>Chromosome-level genome assembly of the freshwater bivalve Anodonta woodiana.</title>
        <authorList>
            <person name="Chen X."/>
        </authorList>
    </citation>
    <scope>NUCLEOTIDE SEQUENCE [LARGE SCALE GENOMIC DNA]</scope>
    <source>
        <strain evidence="2">MN2024</strain>
        <tissue evidence="2">Gills</tissue>
    </source>
</reference>
<evidence type="ECO:0000313" key="2">
    <source>
        <dbReference type="EMBL" id="KAL3841741.1"/>
    </source>
</evidence>
<evidence type="ECO:0000256" key="1">
    <source>
        <dbReference type="SAM" id="MobiDB-lite"/>
    </source>
</evidence>
<name>A0ABD3TYW8_SINWO</name>
<organism evidence="2 3">
    <name type="scientific">Sinanodonta woodiana</name>
    <name type="common">Chinese pond mussel</name>
    <name type="synonym">Anodonta woodiana</name>
    <dbReference type="NCBI Taxonomy" id="1069815"/>
    <lineage>
        <taxon>Eukaryota</taxon>
        <taxon>Metazoa</taxon>
        <taxon>Spiralia</taxon>
        <taxon>Lophotrochozoa</taxon>
        <taxon>Mollusca</taxon>
        <taxon>Bivalvia</taxon>
        <taxon>Autobranchia</taxon>
        <taxon>Heteroconchia</taxon>
        <taxon>Palaeoheterodonta</taxon>
        <taxon>Unionida</taxon>
        <taxon>Unionoidea</taxon>
        <taxon>Unionidae</taxon>
        <taxon>Unioninae</taxon>
        <taxon>Sinanodonta</taxon>
    </lineage>
</organism>